<dbReference type="EMBL" id="SSOD01000006">
    <property type="protein sequence ID" value="THF61660.1"/>
    <property type="molecule type" value="Genomic_DNA"/>
</dbReference>
<reference evidence="1 2" key="1">
    <citation type="submission" date="2019-04" db="EMBL/GenBank/DDBJ databases">
        <title>Azoarcus rhizosphaerae sp. nov. isolated from rhizosphere of Ficus religiosa.</title>
        <authorList>
            <person name="Lin S.-Y."/>
            <person name="Hameed A."/>
            <person name="Hsu Y.-H."/>
            <person name="Young C.-C."/>
        </authorList>
    </citation>
    <scope>NUCLEOTIDE SEQUENCE [LARGE SCALE GENOMIC DNA]</scope>
    <source>
        <strain evidence="1 2">CC-YHH848</strain>
    </source>
</reference>
<evidence type="ECO:0000313" key="1">
    <source>
        <dbReference type="EMBL" id="THF61660.1"/>
    </source>
</evidence>
<protein>
    <submittedName>
        <fullName evidence="1">Uncharacterized protein</fullName>
    </submittedName>
</protein>
<comment type="caution">
    <text evidence="1">The sequence shown here is derived from an EMBL/GenBank/DDBJ whole genome shotgun (WGS) entry which is preliminary data.</text>
</comment>
<keyword evidence="2" id="KW-1185">Reference proteome</keyword>
<name>A0A4V3WB30_9RHOO</name>
<gene>
    <name evidence="1" type="ORF">E6O51_09425</name>
</gene>
<accession>A0A4V3WB30</accession>
<organism evidence="1 2">
    <name type="scientific">Pseudothauera rhizosphaerae</name>
    <dbReference type="NCBI Taxonomy" id="2565932"/>
    <lineage>
        <taxon>Bacteria</taxon>
        <taxon>Pseudomonadati</taxon>
        <taxon>Pseudomonadota</taxon>
        <taxon>Betaproteobacteria</taxon>
        <taxon>Rhodocyclales</taxon>
        <taxon>Zoogloeaceae</taxon>
        <taxon>Pseudothauera</taxon>
    </lineage>
</organism>
<proteinExistence type="predicted"/>
<sequence length="70" mass="7851">MKPRTKPRNPYVASAKFRKAGAHGKTEKAQRRQAKAALRRESKRVPEYLQQRIAGSVPLPMLRPAQASLA</sequence>
<dbReference type="AlphaFoldDB" id="A0A4V3WB30"/>
<dbReference type="Proteomes" id="UP000307956">
    <property type="component" value="Unassembled WGS sequence"/>
</dbReference>
<evidence type="ECO:0000313" key="2">
    <source>
        <dbReference type="Proteomes" id="UP000307956"/>
    </source>
</evidence>